<accession>A0ABT3P8K1</accession>
<gene>
    <name evidence="2" type="ORF">OPS25_11285</name>
</gene>
<comment type="similarity">
    <text evidence="1">Belongs to the CutA family.</text>
</comment>
<dbReference type="EMBL" id="JAPFRD010000011">
    <property type="protein sequence ID" value="MCW8109079.1"/>
    <property type="molecule type" value="Genomic_DNA"/>
</dbReference>
<comment type="caution">
    <text evidence="2">The sequence shown here is derived from an EMBL/GenBank/DDBJ whole genome shotgun (WGS) entry which is preliminary data.</text>
</comment>
<dbReference type="PANTHER" id="PTHR23419:SF8">
    <property type="entry name" value="FI09726P"/>
    <property type="match status" value="1"/>
</dbReference>
<reference evidence="2" key="1">
    <citation type="submission" date="2022-11" db="EMBL/GenBank/DDBJ databases">
        <title>Alteromonas sp. nov., isolated from sea water of the Qingdao.</title>
        <authorList>
            <person name="Wang Q."/>
        </authorList>
    </citation>
    <scope>NUCLEOTIDE SEQUENCE</scope>
    <source>
        <strain evidence="2">ASW11-7</strain>
    </source>
</reference>
<dbReference type="RefSeq" id="WP_265617824.1">
    <property type="nucleotide sequence ID" value="NZ_JAPFRD010000011.1"/>
</dbReference>
<dbReference type="PANTHER" id="PTHR23419">
    <property type="entry name" value="DIVALENT CATION TOLERANCE CUTA-RELATED"/>
    <property type="match status" value="1"/>
</dbReference>
<evidence type="ECO:0000313" key="2">
    <source>
        <dbReference type="EMBL" id="MCW8109079.1"/>
    </source>
</evidence>
<dbReference type="InterPro" id="IPR004323">
    <property type="entry name" value="Ion_tolerance_CutA"/>
</dbReference>
<dbReference type="Pfam" id="PF03091">
    <property type="entry name" value="CutA1"/>
    <property type="match status" value="1"/>
</dbReference>
<evidence type="ECO:0000313" key="3">
    <source>
        <dbReference type="Proteomes" id="UP001142810"/>
    </source>
</evidence>
<organism evidence="2 3">
    <name type="scientific">Alteromonas aquimaris</name>
    <dbReference type="NCBI Taxonomy" id="2998417"/>
    <lineage>
        <taxon>Bacteria</taxon>
        <taxon>Pseudomonadati</taxon>
        <taxon>Pseudomonadota</taxon>
        <taxon>Gammaproteobacteria</taxon>
        <taxon>Alteromonadales</taxon>
        <taxon>Alteromonadaceae</taxon>
        <taxon>Alteromonas/Salinimonas group</taxon>
        <taxon>Alteromonas</taxon>
    </lineage>
</organism>
<dbReference type="Gene3D" id="3.30.70.120">
    <property type="match status" value="1"/>
</dbReference>
<evidence type="ECO:0000256" key="1">
    <source>
        <dbReference type="ARBA" id="ARBA00010169"/>
    </source>
</evidence>
<protein>
    <submittedName>
        <fullName evidence="2">Divalent-cation tolerance protein CutA</fullName>
    </submittedName>
</protein>
<dbReference type="InterPro" id="IPR015867">
    <property type="entry name" value="N-reg_PII/ATP_PRibTrfase_C"/>
</dbReference>
<sequence length="105" mass="11930">MSVCIVLCTVPEENLAKRVATVLVEKNLAACVKIIPKVTAIYRWDEKVVTDTECQLMIKTVTDRVEEAFLLVNKHHPYDVPEWVVMPDVQGSDSYISWIHEQTGT</sequence>
<dbReference type="SUPFAM" id="SSF54913">
    <property type="entry name" value="GlnB-like"/>
    <property type="match status" value="1"/>
</dbReference>
<dbReference type="InterPro" id="IPR011322">
    <property type="entry name" value="N-reg_PII-like_a/b"/>
</dbReference>
<dbReference type="Proteomes" id="UP001142810">
    <property type="component" value="Unassembled WGS sequence"/>
</dbReference>
<keyword evidence="3" id="KW-1185">Reference proteome</keyword>
<proteinExistence type="inferred from homology"/>
<name>A0ABT3P8K1_9ALTE</name>